<evidence type="ECO:0000256" key="10">
    <source>
        <dbReference type="ARBA" id="ARBA00025948"/>
    </source>
</evidence>
<keyword evidence="9 12" id="KW-0520">NAD</keyword>
<evidence type="ECO:0000259" key="13">
    <source>
        <dbReference type="SMART" id="SM01228"/>
    </source>
</evidence>
<dbReference type="AlphaFoldDB" id="A0A3E0AUR3"/>
<comment type="subunit">
    <text evidence="10 12">Homodimer. Heterotetramer of two MnmE and two MnmG subunits.</text>
</comment>
<dbReference type="GO" id="GO:0002098">
    <property type="term" value="P:tRNA wobble uridine modification"/>
    <property type="evidence" value="ECO:0007669"/>
    <property type="project" value="InterPro"/>
</dbReference>
<comment type="similarity">
    <text evidence="3 12">Belongs to the MnmG family.</text>
</comment>
<dbReference type="GO" id="GO:0030488">
    <property type="term" value="P:tRNA methylation"/>
    <property type="evidence" value="ECO:0007669"/>
    <property type="project" value="TreeGrafter"/>
</dbReference>
<dbReference type="SMART" id="SM01228">
    <property type="entry name" value="GIDA_assoc_3"/>
    <property type="match status" value="1"/>
</dbReference>
<dbReference type="PANTHER" id="PTHR11806:SF0">
    <property type="entry name" value="PROTEIN MTO1 HOMOLOG, MITOCHONDRIAL"/>
    <property type="match status" value="1"/>
</dbReference>
<dbReference type="GO" id="GO:0050660">
    <property type="term" value="F:flavin adenine dinucleotide binding"/>
    <property type="evidence" value="ECO:0007669"/>
    <property type="project" value="UniProtKB-UniRule"/>
</dbReference>
<evidence type="ECO:0000256" key="6">
    <source>
        <dbReference type="ARBA" id="ARBA00022630"/>
    </source>
</evidence>
<evidence type="ECO:0000256" key="5">
    <source>
        <dbReference type="ARBA" id="ARBA00022490"/>
    </source>
</evidence>
<keyword evidence="6 12" id="KW-0285">Flavoprotein</keyword>
<feature type="binding site" evidence="12">
    <location>
        <begin position="272"/>
        <end position="286"/>
    </location>
    <ligand>
        <name>NAD(+)</name>
        <dbReference type="ChEBI" id="CHEBI:57540"/>
    </ligand>
</feature>
<dbReference type="PROSITE" id="PS01281">
    <property type="entry name" value="GIDA_2"/>
    <property type="match status" value="1"/>
</dbReference>
<protein>
    <recommendedName>
        <fullName evidence="4 12">tRNA uridine 5-carboxymethylaminomethyl modification enzyme MnmG</fullName>
    </recommendedName>
    <alternativeName>
        <fullName evidence="11 12">Glucose-inhibited division protein A</fullName>
    </alternativeName>
</protein>
<dbReference type="SUPFAM" id="SSF51905">
    <property type="entry name" value="FAD/NAD(P)-binding domain"/>
    <property type="match status" value="1"/>
</dbReference>
<evidence type="ECO:0000256" key="9">
    <source>
        <dbReference type="ARBA" id="ARBA00023027"/>
    </source>
</evidence>
<dbReference type="RefSeq" id="WP_115885571.1">
    <property type="nucleotide sequence ID" value="NZ_CBCSHX010000004.1"/>
</dbReference>
<dbReference type="NCBIfam" id="TIGR00136">
    <property type="entry name" value="mnmG_gidA"/>
    <property type="match status" value="1"/>
</dbReference>
<dbReference type="InterPro" id="IPR026904">
    <property type="entry name" value="MnmG_C"/>
</dbReference>
<dbReference type="PROSITE" id="PS01280">
    <property type="entry name" value="GIDA_1"/>
    <property type="match status" value="1"/>
</dbReference>
<dbReference type="FunFam" id="3.50.50.60:FF:000063">
    <property type="entry name" value="tRNA uridine 5-carboxymethylaminomethyl modification enzyme MnmG"/>
    <property type="match status" value="1"/>
</dbReference>
<dbReference type="InterPro" id="IPR049312">
    <property type="entry name" value="GIDA_C_N"/>
</dbReference>
<dbReference type="PANTHER" id="PTHR11806">
    <property type="entry name" value="GLUCOSE INHIBITED DIVISION PROTEIN A"/>
    <property type="match status" value="1"/>
</dbReference>
<dbReference type="HAMAP" id="MF_00129">
    <property type="entry name" value="MnmG_GidA"/>
    <property type="match status" value="1"/>
</dbReference>
<keyword evidence="15" id="KW-1185">Reference proteome</keyword>
<dbReference type="Gene3D" id="3.50.50.60">
    <property type="entry name" value="FAD/NAD(P)-binding domain"/>
    <property type="match status" value="2"/>
</dbReference>
<comment type="caution">
    <text evidence="14">The sequence shown here is derived from an EMBL/GenBank/DDBJ whole genome shotgun (WGS) entry which is preliminary data.</text>
</comment>
<comment type="subcellular location">
    <subcellularLocation>
        <location evidence="12">Cytoplasm</location>
    </subcellularLocation>
</comment>
<dbReference type="OrthoDB" id="9815560at2"/>
<evidence type="ECO:0000313" key="14">
    <source>
        <dbReference type="EMBL" id="REG23411.1"/>
    </source>
</evidence>
<dbReference type="InterPro" id="IPR020595">
    <property type="entry name" value="MnmG-rel_CS"/>
</dbReference>
<evidence type="ECO:0000256" key="8">
    <source>
        <dbReference type="ARBA" id="ARBA00022827"/>
    </source>
</evidence>
<dbReference type="InterPro" id="IPR040131">
    <property type="entry name" value="MnmG_N"/>
</dbReference>
<dbReference type="GO" id="GO:0005829">
    <property type="term" value="C:cytosol"/>
    <property type="evidence" value="ECO:0007669"/>
    <property type="project" value="TreeGrafter"/>
</dbReference>
<evidence type="ECO:0000256" key="7">
    <source>
        <dbReference type="ARBA" id="ARBA00022694"/>
    </source>
</evidence>
<dbReference type="PRINTS" id="PR00411">
    <property type="entry name" value="PNDRDTASEI"/>
</dbReference>
<evidence type="ECO:0000256" key="3">
    <source>
        <dbReference type="ARBA" id="ARBA00007653"/>
    </source>
</evidence>
<dbReference type="Proteomes" id="UP000257076">
    <property type="component" value="Unassembled WGS sequence"/>
</dbReference>
<feature type="binding site" evidence="12">
    <location>
        <position position="369"/>
    </location>
    <ligand>
        <name>FAD</name>
        <dbReference type="ChEBI" id="CHEBI:57692"/>
    </ligand>
</feature>
<evidence type="ECO:0000256" key="11">
    <source>
        <dbReference type="ARBA" id="ARBA00031800"/>
    </source>
</evidence>
<evidence type="ECO:0000313" key="15">
    <source>
        <dbReference type="Proteomes" id="UP000257076"/>
    </source>
</evidence>
<dbReference type="Gene3D" id="1.10.150.570">
    <property type="entry name" value="GidA associated domain, C-terminal subdomain"/>
    <property type="match status" value="1"/>
</dbReference>
<dbReference type="FunFam" id="1.10.10.1800:FF:000001">
    <property type="entry name" value="tRNA uridine 5-carboxymethylaminomethyl modification enzyme MnmG"/>
    <property type="match status" value="1"/>
</dbReference>
<dbReference type="Pfam" id="PF13932">
    <property type="entry name" value="SAM_GIDA_C"/>
    <property type="match status" value="1"/>
</dbReference>
<feature type="binding site" evidence="12">
    <location>
        <begin position="13"/>
        <end position="18"/>
    </location>
    <ligand>
        <name>FAD</name>
        <dbReference type="ChEBI" id="CHEBI:57692"/>
    </ligand>
</feature>
<reference evidence="14 15" key="1">
    <citation type="submission" date="2018-08" db="EMBL/GenBank/DDBJ databases">
        <title>Genomic Encyclopedia of Type Strains, Phase IV (KMG-IV): sequencing the most valuable type-strain genomes for metagenomic binning, comparative biology and taxonomic classification.</title>
        <authorList>
            <person name="Goeker M."/>
        </authorList>
    </citation>
    <scope>NUCLEOTIDE SEQUENCE [LARGE SCALE GENOMIC DNA]</scope>
    <source>
        <strain evidence="14 15">DSM 17274</strain>
    </source>
</reference>
<evidence type="ECO:0000256" key="12">
    <source>
        <dbReference type="HAMAP-Rule" id="MF_00129"/>
    </source>
</evidence>
<dbReference type="InterPro" id="IPR004416">
    <property type="entry name" value="MnmG"/>
</dbReference>
<comment type="function">
    <text evidence="2 12">NAD-binding protein involved in the addition of a carboxymethylaminomethyl (cmnm) group at the wobble position (U34) of certain tRNAs, forming tRNA-cmnm(5)s(2)U34.</text>
</comment>
<dbReference type="Pfam" id="PF21680">
    <property type="entry name" value="GIDA_C_1st"/>
    <property type="match status" value="1"/>
</dbReference>
<keyword evidence="5 12" id="KW-0963">Cytoplasm</keyword>
<keyword evidence="7 12" id="KW-0819">tRNA processing</keyword>
<accession>A0A3E0AUR3</accession>
<evidence type="ECO:0000256" key="4">
    <source>
        <dbReference type="ARBA" id="ARBA00020461"/>
    </source>
</evidence>
<name>A0A3E0AUR3_9STAP</name>
<organism evidence="14 15">
    <name type="scientific">Jeotgalicoccus halotolerans</name>
    <dbReference type="NCBI Taxonomy" id="157227"/>
    <lineage>
        <taxon>Bacteria</taxon>
        <taxon>Bacillati</taxon>
        <taxon>Bacillota</taxon>
        <taxon>Bacilli</taxon>
        <taxon>Bacillales</taxon>
        <taxon>Staphylococcaceae</taxon>
        <taxon>Jeotgalicoccus</taxon>
    </lineage>
</organism>
<evidence type="ECO:0000256" key="1">
    <source>
        <dbReference type="ARBA" id="ARBA00001974"/>
    </source>
</evidence>
<feature type="domain" description="tRNA uridine 5-carboxymethylaminomethyl modification enzyme C-terminal subdomain" evidence="13">
    <location>
        <begin position="544"/>
        <end position="615"/>
    </location>
</feature>
<dbReference type="InterPro" id="IPR044920">
    <property type="entry name" value="MnmG_C_subdom_sf"/>
</dbReference>
<keyword evidence="8 12" id="KW-0274">FAD</keyword>
<evidence type="ECO:0000256" key="2">
    <source>
        <dbReference type="ARBA" id="ARBA00003717"/>
    </source>
</evidence>
<feature type="binding site" evidence="12">
    <location>
        <position position="180"/>
    </location>
    <ligand>
        <name>FAD</name>
        <dbReference type="ChEBI" id="CHEBI:57692"/>
    </ligand>
</feature>
<dbReference type="InterPro" id="IPR036188">
    <property type="entry name" value="FAD/NAD-bd_sf"/>
</dbReference>
<proteinExistence type="inferred from homology"/>
<comment type="cofactor">
    <cofactor evidence="1 12">
        <name>FAD</name>
        <dbReference type="ChEBI" id="CHEBI:57692"/>
    </cofactor>
</comment>
<feature type="binding site" evidence="12">
    <location>
        <position position="125"/>
    </location>
    <ligand>
        <name>FAD</name>
        <dbReference type="ChEBI" id="CHEBI:57692"/>
    </ligand>
</feature>
<dbReference type="FunFam" id="3.50.50.60:FF:000002">
    <property type="entry name" value="tRNA uridine 5-carboxymethylaminomethyl modification enzyme MnmG"/>
    <property type="match status" value="1"/>
</dbReference>
<sequence length="627" mass="69636">MTGNIKYDVIVIGAGHAGVEAGLAASRKGLKTLMLTINLDNIAFMPCNPSVGGPAKGIVVREVDALGGQMAKVIDKTHIQMRMLNTGKGPAVRALRAQADKVLYQQEMKSVLEQEPNLDILQGMVDELIIEDDVIRGVKTNVGTVYDADAVIITTGTFLRGEIILGDLKYSSGPNHQIPSLALADQLKELGFEIIRFKTGTPPRVNADSIDYSKTEIQPGDDVPRAFSFDTTEFIMDQLPCWLTYTSQETHEIITANLHLSAMYSGVVQGTGPRYCPSIEDKIVRFNDKPRHQIFLEPEGRNTKEVYVQGLSTSMPESVQRDMVTSIPGLENARMMRAGYAIEYDALVPTQLWPTLETKKIKNLYTAGQINGTSGYEEAAGQGLIAGINAANNLLGKEELILSRTDAYIGVLIDDLVTKGTNEPYRLLTSRAEHRLLLRHDNADIRLTEIGYDNGLISEERLARFNKKKANIDAELERLQKVRIKPNEHTQNIVSERGGTALKDGILAADLLRRPEMDYASIMEILNEEITLNQEEYEQVEVQIKYDGYIKKSLQQVDKMKRMEEKVIPENIDYDAVHSIATEARMKLKEVKPLNIAQASRISGVNPADISILLVYIEQGNVKRVEA</sequence>
<dbReference type="Pfam" id="PF01134">
    <property type="entry name" value="GIDA"/>
    <property type="match status" value="1"/>
</dbReference>
<dbReference type="InterPro" id="IPR002218">
    <property type="entry name" value="MnmG-rel"/>
</dbReference>
<gene>
    <name evidence="12" type="primary">mnmG</name>
    <name evidence="12" type="synonym">gidA</name>
    <name evidence="14" type="ORF">DFR63_1783</name>
</gene>
<dbReference type="Gene3D" id="1.10.10.1800">
    <property type="entry name" value="tRNA uridine 5-carboxymethylaminomethyl modification enzyme MnmG/GidA"/>
    <property type="match status" value="1"/>
</dbReference>
<dbReference type="InterPro" id="IPR047001">
    <property type="entry name" value="MnmG_C_subdom"/>
</dbReference>
<dbReference type="FunFam" id="1.10.150.570:FF:000001">
    <property type="entry name" value="tRNA uridine 5-carboxymethylaminomethyl modification enzyme MnmG"/>
    <property type="match status" value="1"/>
</dbReference>
<dbReference type="EMBL" id="QUMW01000013">
    <property type="protein sequence ID" value="REG23411.1"/>
    <property type="molecule type" value="Genomic_DNA"/>
</dbReference>